<dbReference type="InterPro" id="IPR036759">
    <property type="entry name" value="TPK_catalytic_sf"/>
</dbReference>
<sequence>MRALIVTGGDAPPSELLLREAEGADLVVCCDRGALYARRAGLRPDVILGDMDSLEDPEAYRMPGVTFMELPREKDDTDTLYAADWCAKEGYGELTILGAIGSRLDHTLANVFLLLRMLKKGVKAELLDGHNRVFAAGPGIARLPGEPGQTVSLLPLDGPVRVKETRGLFYPIMEGTLPPEYPYGVSNVITGLPAEVEIESGHLAVFLVRE</sequence>
<evidence type="ECO:0000256" key="3">
    <source>
        <dbReference type="ARBA" id="ARBA00022777"/>
    </source>
</evidence>
<evidence type="ECO:0000313" key="8">
    <source>
        <dbReference type="Proteomes" id="UP000623172"/>
    </source>
</evidence>
<dbReference type="SUPFAM" id="SSF63862">
    <property type="entry name" value="Thiamin pyrophosphokinase, substrate-binding domain"/>
    <property type="match status" value="1"/>
</dbReference>
<dbReference type="InterPro" id="IPR053149">
    <property type="entry name" value="TPK"/>
</dbReference>
<evidence type="ECO:0000256" key="4">
    <source>
        <dbReference type="ARBA" id="ARBA00022840"/>
    </source>
</evidence>
<dbReference type="Pfam" id="PF04263">
    <property type="entry name" value="TPK_catalytic"/>
    <property type="match status" value="1"/>
</dbReference>
<dbReference type="EC" id="2.7.6.2" evidence="5"/>
<dbReference type="SMART" id="SM00983">
    <property type="entry name" value="TPK_B1_binding"/>
    <property type="match status" value="1"/>
</dbReference>
<keyword evidence="8" id="KW-1185">Reference proteome</keyword>
<evidence type="ECO:0000256" key="5">
    <source>
        <dbReference type="NCBIfam" id="TIGR01378"/>
    </source>
</evidence>
<dbReference type="CDD" id="cd07995">
    <property type="entry name" value="TPK"/>
    <property type="match status" value="1"/>
</dbReference>
<keyword evidence="2" id="KW-0547">Nucleotide-binding</keyword>
<dbReference type="GO" id="GO:0006772">
    <property type="term" value="P:thiamine metabolic process"/>
    <property type="evidence" value="ECO:0007669"/>
    <property type="project" value="UniProtKB-UniRule"/>
</dbReference>
<keyword evidence="4" id="KW-0067">ATP-binding</keyword>
<organism evidence="7 8">
    <name type="scientific">Gehongia tenuis</name>
    <dbReference type="NCBI Taxonomy" id="2763655"/>
    <lineage>
        <taxon>Bacteria</taxon>
        <taxon>Bacillati</taxon>
        <taxon>Bacillota</taxon>
        <taxon>Clostridia</taxon>
        <taxon>Christensenellales</taxon>
        <taxon>Christensenellaceae</taxon>
        <taxon>Gehongia</taxon>
    </lineage>
</organism>
<keyword evidence="3" id="KW-0418">Kinase</keyword>
<evidence type="ECO:0000256" key="2">
    <source>
        <dbReference type="ARBA" id="ARBA00022741"/>
    </source>
</evidence>
<dbReference type="Proteomes" id="UP000623172">
    <property type="component" value="Unassembled WGS sequence"/>
</dbReference>
<dbReference type="GO" id="GO:0009229">
    <property type="term" value="P:thiamine diphosphate biosynthetic process"/>
    <property type="evidence" value="ECO:0007669"/>
    <property type="project" value="InterPro"/>
</dbReference>
<gene>
    <name evidence="7" type="ORF">H8696_02800</name>
</gene>
<dbReference type="GO" id="GO:0005524">
    <property type="term" value="F:ATP binding"/>
    <property type="evidence" value="ECO:0007669"/>
    <property type="project" value="UniProtKB-KW"/>
</dbReference>
<dbReference type="GO" id="GO:0030975">
    <property type="term" value="F:thiamine binding"/>
    <property type="evidence" value="ECO:0007669"/>
    <property type="project" value="InterPro"/>
</dbReference>
<dbReference type="Gene3D" id="3.40.50.10240">
    <property type="entry name" value="Thiamin pyrophosphokinase, catalytic domain"/>
    <property type="match status" value="1"/>
</dbReference>
<dbReference type="PANTHER" id="PTHR41299">
    <property type="entry name" value="THIAMINE PYROPHOSPHOKINASE"/>
    <property type="match status" value="1"/>
</dbReference>
<keyword evidence="1 7" id="KW-0808">Transferase</keyword>
<dbReference type="PANTHER" id="PTHR41299:SF1">
    <property type="entry name" value="THIAMINE PYROPHOSPHOKINASE"/>
    <property type="match status" value="1"/>
</dbReference>
<evidence type="ECO:0000256" key="1">
    <source>
        <dbReference type="ARBA" id="ARBA00022679"/>
    </source>
</evidence>
<dbReference type="AlphaFoldDB" id="A0A926D3P2"/>
<accession>A0A926D3P2</accession>
<dbReference type="SUPFAM" id="SSF63999">
    <property type="entry name" value="Thiamin pyrophosphokinase, catalytic domain"/>
    <property type="match status" value="1"/>
</dbReference>
<proteinExistence type="predicted"/>
<dbReference type="Pfam" id="PF04265">
    <property type="entry name" value="TPK_B1_binding"/>
    <property type="match status" value="1"/>
</dbReference>
<dbReference type="GO" id="GO:0004788">
    <property type="term" value="F:thiamine diphosphokinase activity"/>
    <property type="evidence" value="ECO:0007669"/>
    <property type="project" value="UniProtKB-UniRule"/>
</dbReference>
<dbReference type="InterPro" id="IPR007373">
    <property type="entry name" value="Thiamin_PyroPKinase_B1-bd"/>
</dbReference>
<dbReference type="InterPro" id="IPR036371">
    <property type="entry name" value="TPK_B1-bd_sf"/>
</dbReference>
<dbReference type="RefSeq" id="WP_249314739.1">
    <property type="nucleotide sequence ID" value="NZ_JACRSR010000001.1"/>
</dbReference>
<dbReference type="InterPro" id="IPR007371">
    <property type="entry name" value="TPK_catalytic"/>
</dbReference>
<protein>
    <recommendedName>
        <fullName evidence="5">Thiamine diphosphokinase</fullName>
        <ecNumber evidence="5">2.7.6.2</ecNumber>
    </recommendedName>
</protein>
<dbReference type="GO" id="GO:0016301">
    <property type="term" value="F:kinase activity"/>
    <property type="evidence" value="ECO:0007669"/>
    <property type="project" value="UniProtKB-KW"/>
</dbReference>
<dbReference type="NCBIfam" id="TIGR01378">
    <property type="entry name" value="thi_PPkinase"/>
    <property type="match status" value="1"/>
</dbReference>
<name>A0A926D3P2_9FIRM</name>
<evidence type="ECO:0000313" key="7">
    <source>
        <dbReference type="EMBL" id="MBC8530772.1"/>
    </source>
</evidence>
<comment type="caution">
    <text evidence="7">The sequence shown here is derived from an EMBL/GenBank/DDBJ whole genome shotgun (WGS) entry which is preliminary data.</text>
</comment>
<evidence type="ECO:0000259" key="6">
    <source>
        <dbReference type="SMART" id="SM00983"/>
    </source>
</evidence>
<dbReference type="EMBL" id="JACRSR010000001">
    <property type="protein sequence ID" value="MBC8530772.1"/>
    <property type="molecule type" value="Genomic_DNA"/>
</dbReference>
<reference evidence="7" key="1">
    <citation type="submission" date="2020-08" db="EMBL/GenBank/DDBJ databases">
        <title>Genome public.</title>
        <authorList>
            <person name="Liu C."/>
            <person name="Sun Q."/>
        </authorList>
    </citation>
    <scope>NUCLEOTIDE SEQUENCE</scope>
    <source>
        <strain evidence="7">NSJ-53</strain>
    </source>
</reference>
<feature type="domain" description="Thiamin pyrophosphokinase thiamin-binding" evidence="6">
    <location>
        <begin position="139"/>
        <end position="204"/>
    </location>
</feature>
<dbReference type="InterPro" id="IPR006282">
    <property type="entry name" value="Thi_PPkinase"/>
</dbReference>